<evidence type="ECO:0000313" key="3">
    <source>
        <dbReference type="Proteomes" id="UP000785679"/>
    </source>
</evidence>
<name>A0A8J8SXR9_HALGN</name>
<feature type="compositionally biased region" description="Low complexity" evidence="1">
    <location>
        <begin position="103"/>
        <end position="122"/>
    </location>
</feature>
<keyword evidence="3" id="KW-1185">Reference proteome</keyword>
<dbReference type="AlphaFoldDB" id="A0A8J8SXR9"/>
<protein>
    <submittedName>
        <fullName evidence="2">Uncharacterized protein</fullName>
    </submittedName>
</protein>
<feature type="region of interest" description="Disordered" evidence="1">
    <location>
        <begin position="91"/>
        <end position="138"/>
    </location>
</feature>
<sequence length="468" mass="52693">MHMQDSQSLLGGNFVGPQSQMRNSDYRPIIEGESSQRNQYVSNNQNDNVMSQELNPSQTLASQDFNQLRAGRALQVPSSEIHRVQGQTMTTTVGSSLGNGLPGTQQDQSRQQHHQQYAGQHGPINVSSRDQEGSRNNQHHDQIAAYQGHFQAHQNLIQANLNCEKEFTNQGHGLAQSIGHITPQGQHHFMTNTQTQVPDHSQMNPVTIQRQQPAHINYAALNENQRATYPHANDDREGQHFTRNLGGPQTNATMPPPTGTFASGAIIGNGRQPSNIQSQLSQSTFNGQQHYNLGEQAQREESYPDTHPIAKNFVPEFSNFTYDCKNVGPQPQCIIDQRTNMYDTQNGISHASSVATDLTQNHQYMPKYISNHQIPQDLGQNHQIYESRNGIETQLQLVKRASSGSPNSKKKRMANLKRSHQDTYFYLSSRGKQLSQVSIYLGRSCYIEERKSKKGRQKIARRGRKYIQ</sequence>
<accession>A0A8J8SXR9</accession>
<feature type="compositionally biased region" description="Basic and acidic residues" evidence="1">
    <location>
        <begin position="129"/>
        <end position="138"/>
    </location>
</feature>
<evidence type="ECO:0000256" key="1">
    <source>
        <dbReference type="SAM" id="MobiDB-lite"/>
    </source>
</evidence>
<comment type="caution">
    <text evidence="2">The sequence shown here is derived from an EMBL/GenBank/DDBJ whole genome shotgun (WGS) entry which is preliminary data.</text>
</comment>
<evidence type="ECO:0000313" key="2">
    <source>
        <dbReference type="EMBL" id="TNV74525.1"/>
    </source>
</evidence>
<proteinExistence type="predicted"/>
<dbReference type="Proteomes" id="UP000785679">
    <property type="component" value="Unassembled WGS sequence"/>
</dbReference>
<organism evidence="2 3">
    <name type="scientific">Halteria grandinella</name>
    <dbReference type="NCBI Taxonomy" id="5974"/>
    <lineage>
        <taxon>Eukaryota</taxon>
        <taxon>Sar</taxon>
        <taxon>Alveolata</taxon>
        <taxon>Ciliophora</taxon>
        <taxon>Intramacronucleata</taxon>
        <taxon>Spirotrichea</taxon>
        <taxon>Stichotrichia</taxon>
        <taxon>Sporadotrichida</taxon>
        <taxon>Halteriidae</taxon>
        <taxon>Halteria</taxon>
    </lineage>
</organism>
<dbReference type="EMBL" id="RRYP01016888">
    <property type="protein sequence ID" value="TNV74525.1"/>
    <property type="molecule type" value="Genomic_DNA"/>
</dbReference>
<feature type="region of interest" description="Disordered" evidence="1">
    <location>
        <begin position="1"/>
        <end position="22"/>
    </location>
</feature>
<gene>
    <name evidence="2" type="ORF">FGO68_gene5055</name>
</gene>
<reference evidence="2" key="1">
    <citation type="submission" date="2019-06" db="EMBL/GenBank/DDBJ databases">
        <authorList>
            <person name="Zheng W."/>
        </authorList>
    </citation>
    <scope>NUCLEOTIDE SEQUENCE</scope>
    <source>
        <strain evidence="2">QDHG01</strain>
    </source>
</reference>